<proteinExistence type="predicted"/>
<evidence type="ECO:0000313" key="3">
    <source>
        <dbReference type="Proteomes" id="UP000324800"/>
    </source>
</evidence>
<organism evidence="2 3">
    <name type="scientific">Streblomastix strix</name>
    <dbReference type="NCBI Taxonomy" id="222440"/>
    <lineage>
        <taxon>Eukaryota</taxon>
        <taxon>Metamonada</taxon>
        <taxon>Preaxostyla</taxon>
        <taxon>Oxymonadida</taxon>
        <taxon>Streblomastigidae</taxon>
        <taxon>Streblomastix</taxon>
    </lineage>
</organism>
<reference evidence="2 3" key="1">
    <citation type="submission" date="2019-03" db="EMBL/GenBank/DDBJ databases">
        <title>Single cell metagenomics reveals metabolic interactions within the superorganism composed of flagellate Streblomastix strix and complex community of Bacteroidetes bacteria on its surface.</title>
        <authorList>
            <person name="Treitli S.C."/>
            <person name="Kolisko M."/>
            <person name="Husnik F."/>
            <person name="Keeling P."/>
            <person name="Hampl V."/>
        </authorList>
    </citation>
    <scope>NUCLEOTIDE SEQUENCE [LARGE SCALE GENOMIC DNA]</scope>
    <source>
        <strain evidence="2">ST1C</strain>
    </source>
</reference>
<gene>
    <name evidence="2" type="ORF">EZS28_004829</name>
</gene>
<evidence type="ECO:0000256" key="1">
    <source>
        <dbReference type="SAM" id="Phobius"/>
    </source>
</evidence>
<accession>A0A5J4WX58</accession>
<comment type="caution">
    <text evidence="2">The sequence shown here is derived from an EMBL/GenBank/DDBJ whole genome shotgun (WGS) entry which is preliminary data.</text>
</comment>
<evidence type="ECO:0000313" key="2">
    <source>
        <dbReference type="EMBL" id="KAA6399647.1"/>
    </source>
</evidence>
<dbReference type="Proteomes" id="UP000324800">
    <property type="component" value="Unassembled WGS sequence"/>
</dbReference>
<keyword evidence="1" id="KW-1133">Transmembrane helix</keyword>
<dbReference type="EMBL" id="SNRW01000709">
    <property type="protein sequence ID" value="KAA6399647.1"/>
    <property type="molecule type" value="Genomic_DNA"/>
</dbReference>
<keyword evidence="1" id="KW-0472">Membrane</keyword>
<sequence length="262" mass="29511">MMTYNSEHQSPTTHINLLNELTVGTKESTIEYFTNDNELTFCKSIEIVKSGSFTVESSDVDVLRQILRLLLNPVKNNWNKLAHQIAAELQLENLMLSLLTYCVSILAVLGMLNVVVDKARKAKREGKEDGGSFMIFGDAETGQEENENTLRRKVELMSKYKQSLETVLNKLKNGGIAIVRGNEEIPQQISFNEMTNLRGVTEEQIAKFFIGKDIIEFAGVGINKLPKDIKVVALSLGPFKLYKSDNQERKGQEITQLIPWSI</sequence>
<dbReference type="AlphaFoldDB" id="A0A5J4WX58"/>
<keyword evidence="1" id="KW-0812">Transmembrane</keyword>
<name>A0A5J4WX58_9EUKA</name>
<feature type="transmembrane region" description="Helical" evidence="1">
    <location>
        <begin position="98"/>
        <end position="116"/>
    </location>
</feature>
<protein>
    <submittedName>
        <fullName evidence="2">Uncharacterized protein</fullName>
    </submittedName>
</protein>